<comment type="caution">
    <text evidence="2">The sequence shown here is derived from an EMBL/GenBank/DDBJ whole genome shotgun (WGS) entry which is preliminary data.</text>
</comment>
<dbReference type="Proteomes" id="UP000460435">
    <property type="component" value="Unassembled WGS sequence"/>
</dbReference>
<dbReference type="AlphaFoldDB" id="A0A7K3LZ39"/>
<keyword evidence="3" id="KW-1185">Reference proteome</keyword>
<dbReference type="EMBL" id="WLZY01000001">
    <property type="protein sequence ID" value="NDL56303.1"/>
    <property type="molecule type" value="Genomic_DNA"/>
</dbReference>
<gene>
    <name evidence="2" type="ORF">F7O44_04375</name>
</gene>
<evidence type="ECO:0008006" key="4">
    <source>
        <dbReference type="Google" id="ProtNLM"/>
    </source>
</evidence>
<proteinExistence type="predicted"/>
<sequence length="300" mass="31717">MRRSHTLTTATVFLLALTGCGGTDTDEPAADSQCELGPTELTVTDAGREPHKVMRFSPTAGDTVETDIEMSVVTDISVDGDSAPTQTGPLMVMGIVFTVENVAEDAIELSFVYDHASADSDEPALLDMLDSLTGISGTLSTDHSGAFLDGNISTDGLGPEAESLVEQTEQQLADLTVALPAEPVGPGGLWEVTSSFESGGVAYCNQATYTLAEFDGERYDLDIETTQTVQPTTIEEHGVTIEILRGSGNSSGRSSGSLDSPIAASGSSTTTTRTEMRIERNGSTQFQDVEVRLELDIHQR</sequence>
<dbReference type="RefSeq" id="WP_162448909.1">
    <property type="nucleotide sequence ID" value="NZ_WLZY01000001.1"/>
</dbReference>
<dbReference type="Pfam" id="PF19777">
    <property type="entry name" value="DUF6263"/>
    <property type="match status" value="1"/>
</dbReference>
<name>A0A7K3LZ39_9ACTN</name>
<dbReference type="PROSITE" id="PS51257">
    <property type="entry name" value="PROKAR_LIPOPROTEIN"/>
    <property type="match status" value="1"/>
</dbReference>
<dbReference type="InterPro" id="IPR046230">
    <property type="entry name" value="DUF6263"/>
</dbReference>
<feature type="compositionally biased region" description="Low complexity" evidence="1">
    <location>
        <begin position="245"/>
        <end position="257"/>
    </location>
</feature>
<protein>
    <recommendedName>
        <fullName evidence="4">Lipoprotein</fullName>
    </recommendedName>
</protein>
<organism evidence="2 3">
    <name type="scientific">Phytoactinopolyspora mesophila</name>
    <dbReference type="NCBI Taxonomy" id="2650750"/>
    <lineage>
        <taxon>Bacteria</taxon>
        <taxon>Bacillati</taxon>
        <taxon>Actinomycetota</taxon>
        <taxon>Actinomycetes</taxon>
        <taxon>Jiangellales</taxon>
        <taxon>Jiangellaceae</taxon>
        <taxon>Phytoactinopolyspora</taxon>
    </lineage>
</organism>
<evidence type="ECO:0000256" key="1">
    <source>
        <dbReference type="SAM" id="MobiDB-lite"/>
    </source>
</evidence>
<feature type="region of interest" description="Disordered" evidence="1">
    <location>
        <begin position="245"/>
        <end position="273"/>
    </location>
</feature>
<accession>A0A7K3LZ39</accession>
<evidence type="ECO:0000313" key="2">
    <source>
        <dbReference type="EMBL" id="NDL56303.1"/>
    </source>
</evidence>
<evidence type="ECO:0000313" key="3">
    <source>
        <dbReference type="Proteomes" id="UP000460435"/>
    </source>
</evidence>
<reference evidence="2 3" key="1">
    <citation type="submission" date="2019-11" db="EMBL/GenBank/DDBJ databases">
        <authorList>
            <person name="Li X.-J."/>
            <person name="Feng X.-M."/>
        </authorList>
    </citation>
    <scope>NUCLEOTIDE SEQUENCE [LARGE SCALE GENOMIC DNA]</scope>
    <source>
        <strain evidence="2 3">XMNu-373</strain>
    </source>
</reference>